<feature type="domain" description="DUF4136" evidence="2">
    <location>
        <begin position="25"/>
        <end position="182"/>
    </location>
</feature>
<comment type="caution">
    <text evidence="3">The sequence shown here is derived from an EMBL/GenBank/DDBJ whole genome shotgun (WGS) entry which is preliminary data.</text>
</comment>
<keyword evidence="4" id="KW-1185">Reference proteome</keyword>
<name>A0ABT7T028_9ALTE</name>
<dbReference type="InterPro" id="IPR025411">
    <property type="entry name" value="DUF4136"/>
</dbReference>
<feature type="chain" id="PRO_5046941976" evidence="1">
    <location>
        <begin position="23"/>
        <end position="183"/>
    </location>
</feature>
<feature type="signal peptide" evidence="1">
    <location>
        <begin position="1"/>
        <end position="22"/>
    </location>
</feature>
<sequence>MPRSRILLIAFLSFILSACTLAPRVNTDFDTSANFDHLKTFAFAPEASSDGSVTTLLNKRVKDAITSALQGQGHQLVAESGADFLVAFHTSYEKRIDVDTYYTTWGIRPFWWYGPYHRAHVPTTRVREYTVGTLVVDIIDAKAKTVVWSSSAANTLSKSLSPQEREEKINRVVSAMIAEFPPQ</sequence>
<evidence type="ECO:0000256" key="1">
    <source>
        <dbReference type="SAM" id="SignalP"/>
    </source>
</evidence>
<proteinExistence type="predicted"/>
<accession>A0ABT7T028</accession>
<evidence type="ECO:0000313" key="4">
    <source>
        <dbReference type="Proteomes" id="UP001234343"/>
    </source>
</evidence>
<dbReference type="Gene3D" id="3.30.160.670">
    <property type="match status" value="1"/>
</dbReference>
<evidence type="ECO:0000259" key="2">
    <source>
        <dbReference type="Pfam" id="PF13590"/>
    </source>
</evidence>
<keyword evidence="1" id="KW-0732">Signal</keyword>
<dbReference type="Proteomes" id="UP001234343">
    <property type="component" value="Unassembled WGS sequence"/>
</dbReference>
<gene>
    <name evidence="3" type="ORF">QTP81_14410</name>
</gene>
<dbReference type="RefSeq" id="WP_289366459.1">
    <property type="nucleotide sequence ID" value="NZ_JAUCBP010000012.1"/>
</dbReference>
<protein>
    <submittedName>
        <fullName evidence="3">DUF4136 domain-containing protein</fullName>
    </submittedName>
</protein>
<organism evidence="3 4">
    <name type="scientific">Alteromonas arenosi</name>
    <dbReference type="NCBI Taxonomy" id="3055817"/>
    <lineage>
        <taxon>Bacteria</taxon>
        <taxon>Pseudomonadati</taxon>
        <taxon>Pseudomonadota</taxon>
        <taxon>Gammaproteobacteria</taxon>
        <taxon>Alteromonadales</taxon>
        <taxon>Alteromonadaceae</taxon>
        <taxon>Alteromonas/Salinimonas group</taxon>
        <taxon>Alteromonas</taxon>
    </lineage>
</organism>
<dbReference type="PROSITE" id="PS51257">
    <property type="entry name" value="PROKAR_LIPOPROTEIN"/>
    <property type="match status" value="1"/>
</dbReference>
<dbReference type="Pfam" id="PF13590">
    <property type="entry name" value="DUF4136"/>
    <property type="match status" value="1"/>
</dbReference>
<reference evidence="3 4" key="1">
    <citation type="submission" date="2023-06" db="EMBL/GenBank/DDBJ databases">
        <title>Alteromonas sp. ASW11-36 isolated from intertidal sand.</title>
        <authorList>
            <person name="Li Y."/>
        </authorList>
    </citation>
    <scope>NUCLEOTIDE SEQUENCE [LARGE SCALE GENOMIC DNA]</scope>
    <source>
        <strain evidence="3 4">ASW11-36</strain>
    </source>
</reference>
<evidence type="ECO:0000313" key="3">
    <source>
        <dbReference type="EMBL" id="MDM7861792.1"/>
    </source>
</evidence>
<dbReference type="EMBL" id="JAUCBP010000012">
    <property type="protein sequence ID" value="MDM7861792.1"/>
    <property type="molecule type" value="Genomic_DNA"/>
</dbReference>